<dbReference type="InterPro" id="IPR020846">
    <property type="entry name" value="MFS_dom"/>
</dbReference>
<comment type="subcellular location">
    <subcellularLocation>
        <location evidence="1">Cell membrane</location>
        <topology evidence="1">Multi-pass membrane protein</topology>
    </subcellularLocation>
</comment>
<evidence type="ECO:0000256" key="9">
    <source>
        <dbReference type="SAM" id="Phobius"/>
    </source>
</evidence>
<feature type="region of interest" description="Disordered" evidence="8">
    <location>
        <begin position="1"/>
        <end position="25"/>
    </location>
</feature>
<feature type="transmembrane region" description="Helical" evidence="9">
    <location>
        <begin position="357"/>
        <end position="375"/>
    </location>
</feature>
<dbReference type="PRINTS" id="PR01036">
    <property type="entry name" value="TCRTETB"/>
</dbReference>
<organism evidence="11 12">
    <name type="scientific">Streptomyces spinoverrucosus</name>
    <dbReference type="NCBI Taxonomy" id="284043"/>
    <lineage>
        <taxon>Bacteria</taxon>
        <taxon>Bacillati</taxon>
        <taxon>Actinomycetota</taxon>
        <taxon>Actinomycetes</taxon>
        <taxon>Kitasatosporales</taxon>
        <taxon>Streptomycetaceae</taxon>
        <taxon>Streptomyces</taxon>
    </lineage>
</organism>
<dbReference type="PROSITE" id="PS50850">
    <property type="entry name" value="MFS"/>
    <property type="match status" value="1"/>
</dbReference>
<reference evidence="11 12" key="1">
    <citation type="submission" date="2019-06" db="EMBL/GenBank/DDBJ databases">
        <title>Whole genome shotgun sequence of Streptomyces spinoverrucosus NBRC 14228.</title>
        <authorList>
            <person name="Hosoyama A."/>
            <person name="Uohara A."/>
            <person name="Ohji S."/>
            <person name="Ichikawa N."/>
        </authorList>
    </citation>
    <scope>NUCLEOTIDE SEQUENCE [LARGE SCALE GENOMIC DNA]</scope>
    <source>
        <strain evidence="11 12">NBRC 14228</strain>
    </source>
</reference>
<feature type="transmembrane region" description="Helical" evidence="9">
    <location>
        <begin position="29"/>
        <end position="52"/>
    </location>
</feature>
<feature type="transmembrane region" description="Helical" evidence="9">
    <location>
        <begin position="120"/>
        <end position="140"/>
    </location>
</feature>
<feature type="domain" description="Major facilitator superfamily (MFS) profile" evidence="10">
    <location>
        <begin position="29"/>
        <end position="481"/>
    </location>
</feature>
<keyword evidence="4 9" id="KW-0812">Transmembrane</keyword>
<dbReference type="Proteomes" id="UP000317881">
    <property type="component" value="Unassembled WGS sequence"/>
</dbReference>
<evidence type="ECO:0000256" key="3">
    <source>
        <dbReference type="ARBA" id="ARBA00022475"/>
    </source>
</evidence>
<dbReference type="PANTHER" id="PTHR42718">
    <property type="entry name" value="MAJOR FACILITATOR SUPERFAMILY MULTIDRUG TRANSPORTER MFSC"/>
    <property type="match status" value="1"/>
</dbReference>
<dbReference type="AlphaFoldDB" id="A0A4Y3VWX9"/>
<keyword evidence="5 9" id="KW-1133">Transmembrane helix</keyword>
<feature type="compositionally biased region" description="Polar residues" evidence="8">
    <location>
        <begin position="1"/>
        <end position="14"/>
    </location>
</feature>
<evidence type="ECO:0000256" key="4">
    <source>
        <dbReference type="ARBA" id="ARBA00022692"/>
    </source>
</evidence>
<dbReference type="InterPro" id="IPR011701">
    <property type="entry name" value="MFS"/>
</dbReference>
<evidence type="ECO:0000256" key="1">
    <source>
        <dbReference type="ARBA" id="ARBA00004651"/>
    </source>
</evidence>
<evidence type="ECO:0000256" key="5">
    <source>
        <dbReference type="ARBA" id="ARBA00022989"/>
    </source>
</evidence>
<keyword evidence="7" id="KW-0046">Antibiotic resistance</keyword>
<keyword evidence="6 9" id="KW-0472">Membrane</keyword>
<feature type="transmembrane region" description="Helical" evidence="9">
    <location>
        <begin position="322"/>
        <end position="345"/>
    </location>
</feature>
<sequence length="483" mass="49622">MSQEFRSTALSSVSPEGGRPDTSPPAGRVVAALSVAVLAYGLLQTLVAPVLPTFQRHFEVSGDWAAWVFTLYLLSGAVLTPVLARLGDRCGKRRVLLASLAVFGAGTVLAALAWNFPVLLLARAAQGAGAAALPLSFGLISALLPKQRIGQGLGIVSAMIGAGTGLGFVIGGLLIDHASWRWMFAVLAGVIAVAFLLVARWIPNDTARRDEPQDTLGTILLSLGLVALLLAITQGPHAGWLSAPVLGLFISAAVLLAALAVAETRTRHPLLEPRVFLDRPMLLTHCAAALFYAAALIFFLLVPTLAQLPTHGPEGATQGFGFTVTAAGLLMLPSALLQVVVAPLVPALERAFGYRAPLLGGLLLVLTGSLALARWHATPVQVLADSVLLGTGAAFSFAALPSLVVRFAPGHAIATANGLNTVVRTVGGVIGTQVAIAILSAHSVTGSALPSEGAFTVVFALGAIFAAVGVAVVLLLPRTAATR</sequence>
<gene>
    <name evidence="11" type="ORF">SSP24_78640</name>
</gene>
<evidence type="ECO:0000259" key="10">
    <source>
        <dbReference type="PROSITE" id="PS50850"/>
    </source>
</evidence>
<dbReference type="GO" id="GO:0022857">
    <property type="term" value="F:transmembrane transporter activity"/>
    <property type="evidence" value="ECO:0007669"/>
    <property type="project" value="InterPro"/>
</dbReference>
<feature type="transmembrane region" description="Helical" evidence="9">
    <location>
        <begin position="181"/>
        <end position="202"/>
    </location>
</feature>
<dbReference type="OrthoDB" id="4484751at2"/>
<feature type="transmembrane region" description="Helical" evidence="9">
    <location>
        <begin position="387"/>
        <end position="409"/>
    </location>
</feature>
<feature type="transmembrane region" description="Helical" evidence="9">
    <location>
        <begin position="152"/>
        <end position="175"/>
    </location>
</feature>
<feature type="transmembrane region" description="Helical" evidence="9">
    <location>
        <begin position="238"/>
        <end position="261"/>
    </location>
</feature>
<keyword evidence="12" id="KW-1185">Reference proteome</keyword>
<proteinExistence type="predicted"/>
<feature type="transmembrane region" description="Helical" evidence="9">
    <location>
        <begin position="453"/>
        <end position="476"/>
    </location>
</feature>
<comment type="caution">
    <text evidence="11">The sequence shown here is derived from an EMBL/GenBank/DDBJ whole genome shotgun (WGS) entry which is preliminary data.</text>
</comment>
<feature type="transmembrane region" description="Helical" evidence="9">
    <location>
        <begin position="421"/>
        <end position="441"/>
    </location>
</feature>
<keyword evidence="3" id="KW-1003">Cell membrane</keyword>
<accession>A0A4Y3VWX9</accession>
<feature type="transmembrane region" description="Helical" evidence="9">
    <location>
        <begin position="64"/>
        <end position="83"/>
    </location>
</feature>
<dbReference type="GO" id="GO:0005886">
    <property type="term" value="C:plasma membrane"/>
    <property type="evidence" value="ECO:0007669"/>
    <property type="project" value="UniProtKB-SubCell"/>
</dbReference>
<feature type="transmembrane region" description="Helical" evidence="9">
    <location>
        <begin position="214"/>
        <end position="232"/>
    </location>
</feature>
<evidence type="ECO:0000256" key="8">
    <source>
        <dbReference type="SAM" id="MobiDB-lite"/>
    </source>
</evidence>
<dbReference type="GO" id="GO:0046677">
    <property type="term" value="P:response to antibiotic"/>
    <property type="evidence" value="ECO:0007669"/>
    <property type="project" value="UniProtKB-KW"/>
</dbReference>
<dbReference type="CDD" id="cd17504">
    <property type="entry name" value="MFS_MMR_MDR_like"/>
    <property type="match status" value="1"/>
</dbReference>
<dbReference type="InterPro" id="IPR036259">
    <property type="entry name" value="MFS_trans_sf"/>
</dbReference>
<dbReference type="SUPFAM" id="SSF103473">
    <property type="entry name" value="MFS general substrate transporter"/>
    <property type="match status" value="1"/>
</dbReference>
<dbReference type="EMBL" id="BJND01000097">
    <property type="protein sequence ID" value="GEC10209.1"/>
    <property type="molecule type" value="Genomic_DNA"/>
</dbReference>
<evidence type="ECO:0000256" key="7">
    <source>
        <dbReference type="ARBA" id="ARBA00023251"/>
    </source>
</evidence>
<keyword evidence="2" id="KW-0813">Transport</keyword>
<evidence type="ECO:0000313" key="11">
    <source>
        <dbReference type="EMBL" id="GEC10209.1"/>
    </source>
</evidence>
<dbReference type="Gene3D" id="1.20.1250.20">
    <property type="entry name" value="MFS general substrate transporter like domains"/>
    <property type="match status" value="2"/>
</dbReference>
<protein>
    <submittedName>
        <fullName evidence="11">MFS transporter</fullName>
    </submittedName>
</protein>
<feature type="transmembrane region" description="Helical" evidence="9">
    <location>
        <begin position="95"/>
        <end position="114"/>
    </location>
</feature>
<name>A0A4Y3VWX9_9ACTN</name>
<evidence type="ECO:0000313" key="12">
    <source>
        <dbReference type="Proteomes" id="UP000317881"/>
    </source>
</evidence>
<feature type="transmembrane region" description="Helical" evidence="9">
    <location>
        <begin position="282"/>
        <end position="302"/>
    </location>
</feature>
<dbReference type="PANTHER" id="PTHR42718:SF46">
    <property type="entry name" value="BLR6921 PROTEIN"/>
    <property type="match status" value="1"/>
</dbReference>
<evidence type="ECO:0000256" key="6">
    <source>
        <dbReference type="ARBA" id="ARBA00023136"/>
    </source>
</evidence>
<dbReference type="Pfam" id="PF07690">
    <property type="entry name" value="MFS_1"/>
    <property type="match status" value="1"/>
</dbReference>
<dbReference type="RefSeq" id="WP_141315571.1">
    <property type="nucleotide sequence ID" value="NZ_BJND01000097.1"/>
</dbReference>
<evidence type="ECO:0000256" key="2">
    <source>
        <dbReference type="ARBA" id="ARBA00022448"/>
    </source>
</evidence>